<proteinExistence type="predicted"/>
<sequence length="127" mass="14160">MTHKADLFRAAHRIAKAVHVKGDCYAVTFGQGLKQARAMIKRLLTTTGELRYTLNAAQIGMLVDVDGLMLTGECHTEEGKYSEGMACFNVARMVQYVQTMFEGVTSHDLNLKVTFVDQSVINYKIVK</sequence>
<dbReference type="Proteomes" id="UP000605974">
    <property type="component" value="Segment"/>
</dbReference>
<evidence type="ECO:0000313" key="1">
    <source>
        <dbReference type="EMBL" id="QPB10594.1"/>
    </source>
</evidence>
<protein>
    <submittedName>
        <fullName evidence="1">Uncharacterized protein</fullName>
    </submittedName>
</protein>
<name>A0A7S7YDK5_9CAUD</name>
<dbReference type="EMBL" id="MW175491">
    <property type="protein sequence ID" value="QPB10594.1"/>
    <property type="molecule type" value="Genomic_DNA"/>
</dbReference>
<accession>A0A7S7YDK5</accession>
<keyword evidence="2" id="KW-1185">Reference proteome</keyword>
<evidence type="ECO:0000313" key="2">
    <source>
        <dbReference type="Proteomes" id="UP000605974"/>
    </source>
</evidence>
<gene>
    <name evidence="1" type="ORF">PN09_173</name>
</gene>
<organism evidence="1 2">
    <name type="scientific">Pseudomonas phage PN09</name>
    <dbReference type="NCBI Taxonomy" id="2782564"/>
    <lineage>
        <taxon>Viruses</taxon>
        <taxon>Duplodnaviria</taxon>
        <taxon>Heunggongvirae</taxon>
        <taxon>Uroviricota</taxon>
        <taxon>Caudoviricetes</taxon>
        <taxon>Vandenendeviridae</taxon>
        <taxon>Gorskivirinae</taxon>
        <taxon>Otagovirus</taxon>
        <taxon>Otagovirus PN09</taxon>
    </lineage>
</organism>
<reference evidence="1" key="1">
    <citation type="submission" date="2020-10" db="EMBL/GenBank/DDBJ databases">
        <authorList>
            <person name="Ni P."/>
        </authorList>
    </citation>
    <scope>NUCLEOTIDE SEQUENCE</scope>
</reference>